<dbReference type="SMART" id="SM00589">
    <property type="entry name" value="PRY"/>
    <property type="match status" value="2"/>
</dbReference>
<dbReference type="GO" id="GO:0005737">
    <property type="term" value="C:cytoplasm"/>
    <property type="evidence" value="ECO:0007669"/>
    <property type="project" value="UniProtKB-ARBA"/>
</dbReference>
<dbReference type="Ensembl" id="ENSXMAT00000007372.2">
    <property type="protein sequence ID" value="ENSXMAP00000007364.2"/>
    <property type="gene ID" value="ENSXMAG00000007346.2"/>
</dbReference>
<evidence type="ECO:0000256" key="3">
    <source>
        <dbReference type="ARBA" id="ARBA00022833"/>
    </source>
</evidence>
<dbReference type="InterPro" id="IPR006574">
    <property type="entry name" value="PRY"/>
</dbReference>
<feature type="domain" description="B30.2/SPRY" evidence="5">
    <location>
        <begin position="36"/>
        <end position="241"/>
    </location>
</feature>
<name>M3ZYS0_XIPMA</name>
<feature type="region of interest" description="Disordered" evidence="4">
    <location>
        <begin position="200"/>
        <end position="243"/>
    </location>
</feature>
<dbReference type="InterPro" id="IPR003877">
    <property type="entry name" value="SPRY_dom"/>
</dbReference>
<accession>M3ZYS0</accession>
<dbReference type="InterPro" id="IPR013320">
    <property type="entry name" value="ConA-like_dom_sf"/>
</dbReference>
<evidence type="ECO:0000256" key="4">
    <source>
        <dbReference type="SAM" id="MobiDB-lite"/>
    </source>
</evidence>
<feature type="compositionally biased region" description="Basic and acidic residues" evidence="4">
    <location>
        <begin position="233"/>
        <end position="243"/>
    </location>
</feature>
<proteinExistence type="predicted"/>
<sequence length="436" mass="49246">MPTTNRIISETQNSDKDSSAKKSKAGNTPTAKVPDYEPNIPEPKCRADLIKYWVNLTLDDRTANKMLWITDDGAKVARMTDDITCPVLDRPERYEYTPQVLCREGIGGFRGYWEVRSSGWVVIGVAFERAGRRNSEGPCGFGENHESWGLEWSGSGYQVWHQGQKEEINGIPHHATIGVYADQPAGLLSFYAVEEEEEEEEGAVRKEIEMQREPSSAAILPDKTKPGKLSKSKKNETTNEDIPEPRNRAELMKNWINLTLDNKTANKLLWISDGGSKVCRRTKEVCPVLDGPERYEYSPQVLCKESIWKRRAYWEVEFSGWVAVGATYDQAARRAYSGMSGLGENEQSWGLCWAGSCYQIWFNCDHEDISDVPFCSRIGMYVDQPAGIINFYAVAGEGAEKEVRLLHRVTTTMEKKILPGFWLGVQSSCTLLRKTE</sequence>
<dbReference type="InParanoid" id="M3ZYS0"/>
<dbReference type="Proteomes" id="UP000002852">
    <property type="component" value="Unassembled WGS sequence"/>
</dbReference>
<keyword evidence="2" id="KW-0863">Zinc-finger</keyword>
<keyword evidence="3" id="KW-0862">Zinc</keyword>
<dbReference type="PANTHER" id="PTHR25465:SF80">
    <property type="entry name" value="TRIPARTITE MOTIF-CONTAINING PROTEIN 16-LIKE"/>
    <property type="match status" value="1"/>
</dbReference>
<organism evidence="6 7">
    <name type="scientific">Xiphophorus maculatus</name>
    <name type="common">Southern platyfish</name>
    <name type="synonym">Platypoecilus maculatus</name>
    <dbReference type="NCBI Taxonomy" id="8083"/>
    <lineage>
        <taxon>Eukaryota</taxon>
        <taxon>Metazoa</taxon>
        <taxon>Chordata</taxon>
        <taxon>Craniata</taxon>
        <taxon>Vertebrata</taxon>
        <taxon>Euteleostomi</taxon>
        <taxon>Actinopterygii</taxon>
        <taxon>Neopterygii</taxon>
        <taxon>Teleostei</taxon>
        <taxon>Neoteleostei</taxon>
        <taxon>Acanthomorphata</taxon>
        <taxon>Ovalentaria</taxon>
        <taxon>Atherinomorphae</taxon>
        <taxon>Cyprinodontiformes</taxon>
        <taxon>Poeciliidae</taxon>
        <taxon>Poeciliinae</taxon>
        <taxon>Xiphophorus</taxon>
    </lineage>
</organism>
<dbReference type="PANTHER" id="PTHR25465">
    <property type="entry name" value="B-BOX DOMAIN CONTAINING"/>
    <property type="match status" value="1"/>
</dbReference>
<dbReference type="InterPro" id="IPR043136">
    <property type="entry name" value="B30.2/SPRY_sf"/>
</dbReference>
<evidence type="ECO:0000313" key="6">
    <source>
        <dbReference type="Ensembl" id="ENSXMAP00000007364.2"/>
    </source>
</evidence>
<evidence type="ECO:0000256" key="2">
    <source>
        <dbReference type="ARBA" id="ARBA00022771"/>
    </source>
</evidence>
<protein>
    <recommendedName>
        <fullName evidence="5">B30.2/SPRY domain-containing protein</fullName>
    </recommendedName>
</protein>
<reference evidence="6" key="3">
    <citation type="submission" date="2025-08" db="UniProtKB">
        <authorList>
            <consortium name="Ensembl"/>
        </authorList>
    </citation>
    <scope>IDENTIFICATION</scope>
    <source>
        <strain evidence="6">JP 163 A</strain>
    </source>
</reference>
<dbReference type="SUPFAM" id="SSF49899">
    <property type="entry name" value="Concanavalin A-like lectins/glucanases"/>
    <property type="match status" value="2"/>
</dbReference>
<reference evidence="7" key="2">
    <citation type="journal article" date="2013" name="Nat. Genet.">
        <title>The genome of the platyfish, Xiphophorus maculatus, provides insights into evolutionary adaptation and several complex traits.</title>
        <authorList>
            <person name="Schartl M."/>
            <person name="Walter R.B."/>
            <person name="Shen Y."/>
            <person name="Garcia T."/>
            <person name="Catchen J."/>
            <person name="Amores A."/>
            <person name="Braasch I."/>
            <person name="Chalopin D."/>
            <person name="Volff J.N."/>
            <person name="Lesch K.P."/>
            <person name="Bisazza A."/>
            <person name="Minx P."/>
            <person name="Hillier L."/>
            <person name="Wilson R.K."/>
            <person name="Fuerstenberg S."/>
            <person name="Boore J."/>
            <person name="Searle S."/>
            <person name="Postlethwait J.H."/>
            <person name="Warren W.C."/>
        </authorList>
    </citation>
    <scope>NUCLEOTIDE SEQUENCE [LARGE SCALE GENOMIC DNA]</scope>
    <source>
        <strain evidence="7">JP 163 A</strain>
    </source>
</reference>
<evidence type="ECO:0000313" key="7">
    <source>
        <dbReference type="Proteomes" id="UP000002852"/>
    </source>
</evidence>
<dbReference type="InterPro" id="IPR051051">
    <property type="entry name" value="E3_ubiq-ligase_TRIM/RNF"/>
</dbReference>
<dbReference type="InterPro" id="IPR001870">
    <property type="entry name" value="B30.2/SPRY"/>
</dbReference>
<feature type="region of interest" description="Disordered" evidence="4">
    <location>
        <begin position="1"/>
        <end position="39"/>
    </location>
</feature>
<feature type="compositionally biased region" description="Basic and acidic residues" evidence="4">
    <location>
        <begin position="202"/>
        <end position="212"/>
    </location>
</feature>
<feature type="domain" description="B30.2/SPRY" evidence="5">
    <location>
        <begin position="238"/>
        <end position="436"/>
    </location>
</feature>
<dbReference type="Pfam" id="PF13765">
    <property type="entry name" value="PRY"/>
    <property type="match status" value="2"/>
</dbReference>
<evidence type="ECO:0000259" key="5">
    <source>
        <dbReference type="PROSITE" id="PS50188"/>
    </source>
</evidence>
<dbReference type="GeneTree" id="ENSGT00930000151196"/>
<dbReference type="Pfam" id="PF00622">
    <property type="entry name" value="SPRY"/>
    <property type="match status" value="2"/>
</dbReference>
<dbReference type="PRINTS" id="PR01407">
    <property type="entry name" value="BUTYPHLNCDUF"/>
</dbReference>
<dbReference type="InterPro" id="IPR003879">
    <property type="entry name" value="Butyrophylin_SPRY"/>
</dbReference>
<dbReference type="Gene3D" id="2.60.120.920">
    <property type="match status" value="2"/>
</dbReference>
<feature type="compositionally biased region" description="Polar residues" evidence="4">
    <location>
        <begin position="1"/>
        <end position="12"/>
    </location>
</feature>
<keyword evidence="1" id="KW-0479">Metal-binding</keyword>
<dbReference type="AlphaFoldDB" id="M3ZYS0"/>
<dbReference type="GO" id="GO:0008270">
    <property type="term" value="F:zinc ion binding"/>
    <property type="evidence" value="ECO:0007669"/>
    <property type="project" value="UniProtKB-KW"/>
</dbReference>
<dbReference type="HOGENOM" id="CLU_013137_7_3_1"/>
<reference evidence="6" key="4">
    <citation type="submission" date="2025-09" db="UniProtKB">
        <authorList>
            <consortium name="Ensembl"/>
        </authorList>
    </citation>
    <scope>IDENTIFICATION</scope>
    <source>
        <strain evidence="6">JP 163 A</strain>
    </source>
</reference>
<reference evidence="7" key="1">
    <citation type="submission" date="2012-01" db="EMBL/GenBank/DDBJ databases">
        <authorList>
            <person name="Walter R."/>
            <person name="Schartl M."/>
            <person name="Warren W."/>
        </authorList>
    </citation>
    <scope>NUCLEOTIDE SEQUENCE [LARGE SCALE GENOMIC DNA]</scope>
    <source>
        <strain evidence="7">JP 163 A</strain>
    </source>
</reference>
<dbReference type="PROSITE" id="PS50188">
    <property type="entry name" value="B302_SPRY"/>
    <property type="match status" value="2"/>
</dbReference>
<evidence type="ECO:0000256" key="1">
    <source>
        <dbReference type="ARBA" id="ARBA00022723"/>
    </source>
</evidence>
<keyword evidence="7" id="KW-1185">Reference proteome</keyword>
<dbReference type="SMART" id="SM00449">
    <property type="entry name" value="SPRY"/>
    <property type="match status" value="2"/>
</dbReference>